<dbReference type="Proteomes" id="UP001066276">
    <property type="component" value="Chromosome 5"/>
</dbReference>
<sequence length="109" mass="11527">MVWGPSPPRNLRVFSAAGRGCSGFTALSRPPFWVTAGAELSGGVFLVNSAPKCIAAVSTRAVYSPITSLQLLRPPVVIMAGFKLRARIVVRERRTTCAAPLVPGHAPVD</sequence>
<protein>
    <submittedName>
        <fullName evidence="1">Uncharacterized protein</fullName>
    </submittedName>
</protein>
<organism evidence="1 2">
    <name type="scientific">Pleurodeles waltl</name>
    <name type="common">Iberian ribbed newt</name>
    <dbReference type="NCBI Taxonomy" id="8319"/>
    <lineage>
        <taxon>Eukaryota</taxon>
        <taxon>Metazoa</taxon>
        <taxon>Chordata</taxon>
        <taxon>Craniata</taxon>
        <taxon>Vertebrata</taxon>
        <taxon>Euteleostomi</taxon>
        <taxon>Amphibia</taxon>
        <taxon>Batrachia</taxon>
        <taxon>Caudata</taxon>
        <taxon>Salamandroidea</taxon>
        <taxon>Salamandridae</taxon>
        <taxon>Pleurodelinae</taxon>
        <taxon>Pleurodeles</taxon>
    </lineage>
</organism>
<comment type="caution">
    <text evidence="1">The sequence shown here is derived from an EMBL/GenBank/DDBJ whole genome shotgun (WGS) entry which is preliminary data.</text>
</comment>
<keyword evidence="2" id="KW-1185">Reference proteome</keyword>
<reference evidence="1" key="1">
    <citation type="journal article" date="2022" name="bioRxiv">
        <title>Sequencing and chromosome-scale assembly of the giantPleurodeles waltlgenome.</title>
        <authorList>
            <person name="Brown T."/>
            <person name="Elewa A."/>
            <person name="Iarovenko S."/>
            <person name="Subramanian E."/>
            <person name="Araus A.J."/>
            <person name="Petzold A."/>
            <person name="Susuki M."/>
            <person name="Suzuki K.-i.T."/>
            <person name="Hayashi T."/>
            <person name="Toyoda A."/>
            <person name="Oliveira C."/>
            <person name="Osipova E."/>
            <person name="Leigh N.D."/>
            <person name="Simon A."/>
            <person name="Yun M.H."/>
        </authorList>
    </citation>
    <scope>NUCLEOTIDE SEQUENCE</scope>
    <source>
        <strain evidence="1">20211129_DDA</strain>
        <tissue evidence="1">Liver</tissue>
    </source>
</reference>
<gene>
    <name evidence="1" type="ORF">NDU88_006807</name>
</gene>
<accession>A0AAV7RPU9</accession>
<evidence type="ECO:0000313" key="2">
    <source>
        <dbReference type="Proteomes" id="UP001066276"/>
    </source>
</evidence>
<evidence type="ECO:0000313" key="1">
    <source>
        <dbReference type="EMBL" id="KAJ1154050.1"/>
    </source>
</evidence>
<name>A0AAV7RPU9_PLEWA</name>
<dbReference type="EMBL" id="JANPWB010000009">
    <property type="protein sequence ID" value="KAJ1154050.1"/>
    <property type="molecule type" value="Genomic_DNA"/>
</dbReference>
<dbReference type="AlphaFoldDB" id="A0AAV7RPU9"/>
<proteinExistence type="predicted"/>